<proteinExistence type="predicted"/>
<protein>
    <recommendedName>
        <fullName evidence="1">Glucosamine inositolphosphorylceramide transferase 1 N-terminal domain-containing protein</fullName>
    </recommendedName>
</protein>
<dbReference type="EMBL" id="JABBGK010000008">
    <property type="protein sequence ID" value="NML76767.1"/>
    <property type="molecule type" value="Genomic_DNA"/>
</dbReference>
<evidence type="ECO:0000259" key="1">
    <source>
        <dbReference type="Pfam" id="PF24793"/>
    </source>
</evidence>
<keyword evidence="3" id="KW-1185">Reference proteome</keyword>
<dbReference type="AlphaFoldDB" id="A0A7Y0FXN0"/>
<gene>
    <name evidence="2" type="ORF">HHL25_21745</name>
</gene>
<dbReference type="InterPro" id="IPR023296">
    <property type="entry name" value="Glyco_hydro_beta-prop_sf"/>
</dbReference>
<reference evidence="2 3" key="1">
    <citation type="submission" date="2020-04" db="EMBL/GenBank/DDBJ databases">
        <title>Rhizobium sp. S-51 isolated from soil.</title>
        <authorList>
            <person name="Dahal R.H."/>
        </authorList>
    </citation>
    <scope>NUCLEOTIDE SEQUENCE [LARGE SCALE GENOMIC DNA]</scope>
    <source>
        <strain evidence="2 3">S-51</strain>
    </source>
</reference>
<feature type="domain" description="Glucosamine inositolphosphorylceramide transferase 1 N-terminal" evidence="1">
    <location>
        <begin position="309"/>
        <end position="518"/>
    </location>
</feature>
<dbReference type="Proteomes" id="UP000541470">
    <property type="component" value="Unassembled WGS sequence"/>
</dbReference>
<accession>A0A7Y0FXN0</accession>
<dbReference type="RefSeq" id="WP_169595336.1">
    <property type="nucleotide sequence ID" value="NZ_JABBGK010000008.1"/>
</dbReference>
<sequence length="547" mass="61725">MLTVPAPDTRPVPGGAFRPLRIGVLASKKRGFDNWQLRVFDRIVSDPRFELAGFLMATSEKSEKASQSPLLSLASRLERAALARQPAFIPTHFDPDRQRFEDVDIGAEGEAGRRLVQSVEEMDFDLVISLLPDGLPDAAVRLLPLGEWHLSFTAETSGAADWYGYASVIGARPSTPLRLEVRRGDPLRTVCLAASSFNTKFSAVRNADFVKERAVTLLMRELGRSLDERGRELPAETNAEVAPEPLPRDRDLLAYGLQLSSALIGRAGKALKSRMGGGSAVWTLYTGRGTIDDFDPRQAVEIAPDDDEIRADPFLLEHEGECYLFYEAYAQGQHRAHIAVSRFVGDRLERLGIALQSEHHLSYPFVFRHDGDLFMMPETNQARRIEVWRCVEFPLKWELYSTALEGQSAADSTLTQIDGKWWLFTNLSDFHAYEDHCSELHVFEVDGPALKRIVPHRRNPVVIDSTLARNAGRMFERNGRLYRPSQRNEYGVYGYGLNIMEIDQLDLDNYRERCVRTVVPDFKPGLYGCHHFDAAGGRYIIDARRDR</sequence>
<comment type="caution">
    <text evidence="2">The sequence shown here is derived from an EMBL/GenBank/DDBJ whole genome shotgun (WGS) entry which is preliminary data.</text>
</comment>
<dbReference type="Pfam" id="PF24793">
    <property type="entry name" value="GINT1_N"/>
    <property type="match status" value="1"/>
</dbReference>
<name>A0A7Y0FXN0_9HYPH</name>
<evidence type="ECO:0000313" key="2">
    <source>
        <dbReference type="EMBL" id="NML76767.1"/>
    </source>
</evidence>
<dbReference type="SUPFAM" id="SSF75005">
    <property type="entry name" value="Arabinanase/levansucrase/invertase"/>
    <property type="match status" value="1"/>
</dbReference>
<dbReference type="InterPro" id="IPR056442">
    <property type="entry name" value="GINT1_N"/>
</dbReference>
<evidence type="ECO:0000313" key="3">
    <source>
        <dbReference type="Proteomes" id="UP000541470"/>
    </source>
</evidence>
<organism evidence="2 3">
    <name type="scientific">Rhizobium terricola</name>
    <dbReference type="NCBI Taxonomy" id="2728849"/>
    <lineage>
        <taxon>Bacteria</taxon>
        <taxon>Pseudomonadati</taxon>
        <taxon>Pseudomonadota</taxon>
        <taxon>Alphaproteobacteria</taxon>
        <taxon>Hyphomicrobiales</taxon>
        <taxon>Rhizobiaceae</taxon>
        <taxon>Rhizobium/Agrobacterium group</taxon>
        <taxon>Rhizobium</taxon>
    </lineage>
</organism>